<gene>
    <name evidence="1" type="ORF">QBC34DRAFT_418545</name>
</gene>
<dbReference type="Proteomes" id="UP001321760">
    <property type="component" value="Unassembled WGS sequence"/>
</dbReference>
<evidence type="ECO:0008006" key="3">
    <source>
        <dbReference type="Google" id="ProtNLM"/>
    </source>
</evidence>
<dbReference type="AlphaFoldDB" id="A0AAV9G325"/>
<comment type="caution">
    <text evidence="1">The sequence shown here is derived from an EMBL/GenBank/DDBJ whole genome shotgun (WGS) entry which is preliminary data.</text>
</comment>
<name>A0AAV9G325_9PEZI</name>
<protein>
    <recommendedName>
        <fullName evidence="3">Secreted protein</fullName>
    </recommendedName>
</protein>
<reference evidence="1" key="1">
    <citation type="journal article" date="2023" name="Mol. Phylogenet. Evol.">
        <title>Genome-scale phylogeny and comparative genomics of the fungal order Sordariales.</title>
        <authorList>
            <person name="Hensen N."/>
            <person name="Bonometti L."/>
            <person name="Westerberg I."/>
            <person name="Brannstrom I.O."/>
            <person name="Guillou S."/>
            <person name="Cros-Aarteil S."/>
            <person name="Calhoun S."/>
            <person name="Haridas S."/>
            <person name="Kuo A."/>
            <person name="Mondo S."/>
            <person name="Pangilinan J."/>
            <person name="Riley R."/>
            <person name="LaButti K."/>
            <person name="Andreopoulos B."/>
            <person name="Lipzen A."/>
            <person name="Chen C."/>
            <person name="Yan M."/>
            <person name="Daum C."/>
            <person name="Ng V."/>
            <person name="Clum A."/>
            <person name="Steindorff A."/>
            <person name="Ohm R.A."/>
            <person name="Martin F."/>
            <person name="Silar P."/>
            <person name="Natvig D.O."/>
            <person name="Lalanne C."/>
            <person name="Gautier V."/>
            <person name="Ament-Velasquez S.L."/>
            <person name="Kruys A."/>
            <person name="Hutchinson M.I."/>
            <person name="Powell A.J."/>
            <person name="Barry K."/>
            <person name="Miller A.N."/>
            <person name="Grigoriev I.V."/>
            <person name="Debuchy R."/>
            <person name="Gladieux P."/>
            <person name="Hiltunen Thoren M."/>
            <person name="Johannesson H."/>
        </authorList>
    </citation>
    <scope>NUCLEOTIDE SEQUENCE</scope>
    <source>
        <strain evidence="1">PSN243</strain>
    </source>
</reference>
<sequence length="79" mass="8616">MLVEFLCVSKGSWLFLLFGGLCFLGLAKGSAVVQGIGQAMMRDVALTCWTIESWCHVRHILLEKGPKIANFGSDQSEGI</sequence>
<evidence type="ECO:0000313" key="2">
    <source>
        <dbReference type="Proteomes" id="UP001321760"/>
    </source>
</evidence>
<organism evidence="1 2">
    <name type="scientific">Podospora aff. communis PSN243</name>
    <dbReference type="NCBI Taxonomy" id="3040156"/>
    <lineage>
        <taxon>Eukaryota</taxon>
        <taxon>Fungi</taxon>
        <taxon>Dikarya</taxon>
        <taxon>Ascomycota</taxon>
        <taxon>Pezizomycotina</taxon>
        <taxon>Sordariomycetes</taxon>
        <taxon>Sordariomycetidae</taxon>
        <taxon>Sordariales</taxon>
        <taxon>Podosporaceae</taxon>
        <taxon>Podospora</taxon>
    </lineage>
</organism>
<keyword evidence="2" id="KW-1185">Reference proteome</keyword>
<accession>A0AAV9G325</accession>
<dbReference type="EMBL" id="MU866012">
    <property type="protein sequence ID" value="KAK4442584.1"/>
    <property type="molecule type" value="Genomic_DNA"/>
</dbReference>
<evidence type="ECO:0000313" key="1">
    <source>
        <dbReference type="EMBL" id="KAK4442584.1"/>
    </source>
</evidence>
<reference evidence="1" key="2">
    <citation type="submission" date="2023-05" db="EMBL/GenBank/DDBJ databases">
        <authorList>
            <consortium name="Lawrence Berkeley National Laboratory"/>
            <person name="Steindorff A."/>
            <person name="Hensen N."/>
            <person name="Bonometti L."/>
            <person name="Westerberg I."/>
            <person name="Brannstrom I.O."/>
            <person name="Guillou S."/>
            <person name="Cros-Aarteil S."/>
            <person name="Calhoun S."/>
            <person name="Haridas S."/>
            <person name="Kuo A."/>
            <person name="Mondo S."/>
            <person name="Pangilinan J."/>
            <person name="Riley R."/>
            <person name="Labutti K."/>
            <person name="Andreopoulos B."/>
            <person name="Lipzen A."/>
            <person name="Chen C."/>
            <person name="Yanf M."/>
            <person name="Daum C."/>
            <person name="Ng V."/>
            <person name="Clum A."/>
            <person name="Ohm R."/>
            <person name="Martin F."/>
            <person name="Silar P."/>
            <person name="Natvig D."/>
            <person name="Lalanne C."/>
            <person name="Gautier V."/>
            <person name="Ament-Velasquez S.L."/>
            <person name="Kruys A."/>
            <person name="Hutchinson M.I."/>
            <person name="Powell A.J."/>
            <person name="Barry K."/>
            <person name="Miller A.N."/>
            <person name="Grigoriev I.V."/>
            <person name="Debuchy R."/>
            <person name="Gladieux P."/>
            <person name="Thoren M.H."/>
            <person name="Johannesson H."/>
        </authorList>
    </citation>
    <scope>NUCLEOTIDE SEQUENCE</scope>
    <source>
        <strain evidence="1">PSN243</strain>
    </source>
</reference>
<proteinExistence type="predicted"/>